<dbReference type="SUPFAM" id="SSF52096">
    <property type="entry name" value="ClpP/crotonase"/>
    <property type="match status" value="1"/>
</dbReference>
<sequence length="279" mass="30094">MGLIIVQEMSTTSDATPKNYETLLVERVDGVVTITFNRPKSKNAVNGVMWIELLEVLTEIQHNGADRVVVLTGAAGEFCSGADLVAMGDGKGRAHSHSYYSMREVTGVVMALARLPQPTIAKVRGVAVGVGCNIAFGCDLVVASETARFSQIFSKRGMSLDGGGSWLLPRRVGLHRAKELAFFADIISAAEADRLGLVNRVLPDAEIDAFVADWTQRLLALPPIALAQSKRLLNNSMNVTLEEALDDEGVAQTVNFGTKDTPEAIAAWIEKRNPVFKGR</sequence>
<dbReference type="CDD" id="cd06558">
    <property type="entry name" value="crotonase-like"/>
    <property type="match status" value="1"/>
</dbReference>
<dbReference type="PANTHER" id="PTHR43459:SF1">
    <property type="entry name" value="EG:BACN32G11.4 PROTEIN"/>
    <property type="match status" value="1"/>
</dbReference>
<dbReference type="InterPro" id="IPR029045">
    <property type="entry name" value="ClpP/crotonase-like_dom_sf"/>
</dbReference>
<proteinExistence type="predicted"/>
<accession>A0A6J6X4B9</accession>
<dbReference type="InterPro" id="IPR001753">
    <property type="entry name" value="Enoyl-CoA_hydra/iso"/>
</dbReference>
<reference evidence="1" key="1">
    <citation type="submission" date="2020-05" db="EMBL/GenBank/DDBJ databases">
        <authorList>
            <person name="Chiriac C."/>
            <person name="Salcher M."/>
            <person name="Ghai R."/>
            <person name="Kavagutti S V."/>
        </authorList>
    </citation>
    <scope>NUCLEOTIDE SEQUENCE</scope>
</reference>
<dbReference type="Gene3D" id="3.90.226.10">
    <property type="entry name" value="2-enoyl-CoA Hydratase, Chain A, domain 1"/>
    <property type="match status" value="1"/>
</dbReference>
<protein>
    <submittedName>
        <fullName evidence="1">Unannotated protein</fullName>
    </submittedName>
</protein>
<dbReference type="Gene3D" id="1.10.12.10">
    <property type="entry name" value="Lyase 2-enoyl-coa Hydratase, Chain A, domain 2"/>
    <property type="match status" value="1"/>
</dbReference>
<dbReference type="Pfam" id="PF00378">
    <property type="entry name" value="ECH_1"/>
    <property type="match status" value="1"/>
</dbReference>
<dbReference type="PANTHER" id="PTHR43459">
    <property type="entry name" value="ENOYL-COA HYDRATASE"/>
    <property type="match status" value="1"/>
</dbReference>
<organism evidence="1">
    <name type="scientific">freshwater metagenome</name>
    <dbReference type="NCBI Taxonomy" id="449393"/>
    <lineage>
        <taxon>unclassified sequences</taxon>
        <taxon>metagenomes</taxon>
        <taxon>ecological metagenomes</taxon>
    </lineage>
</organism>
<evidence type="ECO:0000313" key="1">
    <source>
        <dbReference type="EMBL" id="CAB4790394.1"/>
    </source>
</evidence>
<name>A0A6J6X4B9_9ZZZZ</name>
<dbReference type="EMBL" id="CAEZZV010000244">
    <property type="protein sequence ID" value="CAB4790394.1"/>
    <property type="molecule type" value="Genomic_DNA"/>
</dbReference>
<dbReference type="InterPro" id="IPR014748">
    <property type="entry name" value="Enoyl-CoA_hydra_C"/>
</dbReference>
<gene>
    <name evidence="1" type="ORF">UFOPK2921_01424</name>
</gene>
<dbReference type="AlphaFoldDB" id="A0A6J6X4B9"/>